<reference evidence="3" key="1">
    <citation type="submission" date="2018-05" db="EMBL/GenBank/DDBJ databases">
        <title>Draft genome of Mucuna pruriens seed.</title>
        <authorList>
            <person name="Nnadi N.E."/>
            <person name="Vos R."/>
            <person name="Hasami M.H."/>
            <person name="Devisetty U.K."/>
            <person name="Aguiy J.C."/>
        </authorList>
    </citation>
    <scope>NUCLEOTIDE SEQUENCE [LARGE SCALE GENOMIC DNA]</scope>
    <source>
        <strain evidence="3">JCA_2017</strain>
    </source>
</reference>
<proteinExistence type="predicted"/>
<gene>
    <name evidence="3" type="ORF">CR513_42697</name>
</gene>
<protein>
    <recommendedName>
        <fullName evidence="2">Transposase (putative) gypsy type domain-containing protein</fullName>
    </recommendedName>
</protein>
<dbReference type="Proteomes" id="UP000257109">
    <property type="component" value="Unassembled WGS sequence"/>
</dbReference>
<dbReference type="EMBL" id="QJKJ01009246">
    <property type="protein sequence ID" value="RDX77215.1"/>
    <property type="molecule type" value="Genomic_DNA"/>
</dbReference>
<dbReference type="OrthoDB" id="1750920at2759"/>
<evidence type="ECO:0000259" key="2">
    <source>
        <dbReference type="Pfam" id="PF04195"/>
    </source>
</evidence>
<feature type="region of interest" description="Disordered" evidence="1">
    <location>
        <begin position="1"/>
        <end position="24"/>
    </location>
</feature>
<feature type="domain" description="Transposase (putative) gypsy type" evidence="2">
    <location>
        <begin position="95"/>
        <end position="154"/>
    </location>
</feature>
<dbReference type="AlphaFoldDB" id="A0A371FFX1"/>
<comment type="caution">
    <text evidence="3">The sequence shown here is derived from an EMBL/GenBank/DDBJ whole genome shotgun (WGS) entry which is preliminary data.</text>
</comment>
<dbReference type="Pfam" id="PF04195">
    <property type="entry name" value="Transposase_28"/>
    <property type="match status" value="1"/>
</dbReference>
<evidence type="ECO:0000313" key="3">
    <source>
        <dbReference type="EMBL" id="RDX77215.1"/>
    </source>
</evidence>
<evidence type="ECO:0000313" key="4">
    <source>
        <dbReference type="Proteomes" id="UP000257109"/>
    </source>
</evidence>
<sequence>MSSPQGFDAESKSQPIPLSSSESEALAVMPESVAVAEGTSSRPSAPIVPSPQCVGECYEWVSEEVLSYRLDVVRSDMNLLMVEGEGDFIYMYKITFKDLGVSLHIDYFAVDILRTLGVAPSQLHPNSWAAMQAFQVICQALALIPSASLFLSHYTTMVRALCELPLLWTLNPFHSTRGCPPSSTGCLRGNLPQRIGLICLRALIKKVAQASKARASSLAPASQAIGPFWPLYDGSSWLAPDAGSGSACGYKDKIWIHNIDSNCQGSFKCLSLNRLMESASEARGHSRVRLLLIFYVGGFTCMDFGLGMWLQGHAEVSAARVQHTTLVKVSEPWGSSFFMECCTKWLGWPEARFVVLDVGLGRGLDATSSLVILLRCGGKWFEATLMPPGLASTLAFLGSDALAPLTV</sequence>
<feature type="non-terminal residue" evidence="3">
    <location>
        <position position="1"/>
    </location>
</feature>
<name>A0A371FFX1_MUCPR</name>
<feature type="compositionally biased region" description="Polar residues" evidence="1">
    <location>
        <begin position="12"/>
        <end position="23"/>
    </location>
</feature>
<organism evidence="3 4">
    <name type="scientific">Mucuna pruriens</name>
    <name type="common">Velvet bean</name>
    <name type="synonym">Dolichos pruriens</name>
    <dbReference type="NCBI Taxonomy" id="157652"/>
    <lineage>
        <taxon>Eukaryota</taxon>
        <taxon>Viridiplantae</taxon>
        <taxon>Streptophyta</taxon>
        <taxon>Embryophyta</taxon>
        <taxon>Tracheophyta</taxon>
        <taxon>Spermatophyta</taxon>
        <taxon>Magnoliopsida</taxon>
        <taxon>eudicotyledons</taxon>
        <taxon>Gunneridae</taxon>
        <taxon>Pentapetalae</taxon>
        <taxon>rosids</taxon>
        <taxon>fabids</taxon>
        <taxon>Fabales</taxon>
        <taxon>Fabaceae</taxon>
        <taxon>Papilionoideae</taxon>
        <taxon>50 kb inversion clade</taxon>
        <taxon>NPAAA clade</taxon>
        <taxon>indigoferoid/millettioid clade</taxon>
        <taxon>Phaseoleae</taxon>
        <taxon>Mucuna</taxon>
    </lineage>
</organism>
<keyword evidence="4" id="KW-1185">Reference proteome</keyword>
<evidence type="ECO:0000256" key="1">
    <source>
        <dbReference type="SAM" id="MobiDB-lite"/>
    </source>
</evidence>
<accession>A0A371FFX1</accession>
<dbReference type="InterPro" id="IPR007321">
    <property type="entry name" value="Transposase_28"/>
</dbReference>